<evidence type="ECO:0000313" key="10">
    <source>
        <dbReference type="EMBL" id="MFH4979069.1"/>
    </source>
</evidence>
<gene>
    <name evidence="10" type="ORF">AB6A40_005778</name>
</gene>
<dbReference type="PANTHER" id="PTHR23235">
    <property type="entry name" value="KRUEPPEL-LIKE TRANSCRIPTION FACTOR"/>
    <property type="match status" value="1"/>
</dbReference>
<feature type="domain" description="C2H2-type" evidence="9">
    <location>
        <begin position="544"/>
        <end position="573"/>
    </location>
</feature>
<feature type="region of interest" description="Disordered" evidence="8">
    <location>
        <begin position="1"/>
        <end position="56"/>
    </location>
</feature>
<evidence type="ECO:0000256" key="6">
    <source>
        <dbReference type="ARBA" id="ARBA00023242"/>
    </source>
</evidence>
<dbReference type="Proteomes" id="UP001608902">
    <property type="component" value="Unassembled WGS sequence"/>
</dbReference>
<dbReference type="AlphaFoldDB" id="A0ABD6EP37"/>
<proteinExistence type="predicted"/>
<keyword evidence="2" id="KW-0479">Metal-binding</keyword>
<evidence type="ECO:0000259" key="9">
    <source>
        <dbReference type="PROSITE" id="PS50157"/>
    </source>
</evidence>
<keyword evidence="6" id="KW-0539">Nucleus</keyword>
<evidence type="ECO:0000256" key="3">
    <source>
        <dbReference type="ARBA" id="ARBA00022737"/>
    </source>
</evidence>
<feature type="compositionally biased region" description="Gly residues" evidence="8">
    <location>
        <begin position="1"/>
        <end position="24"/>
    </location>
</feature>
<keyword evidence="3" id="KW-0677">Repeat</keyword>
<name>A0ABD6EP37_9BILA</name>
<dbReference type="Gene3D" id="3.30.160.60">
    <property type="entry name" value="Classic Zinc Finger"/>
    <property type="match status" value="3"/>
</dbReference>
<dbReference type="PROSITE" id="PS00028">
    <property type="entry name" value="ZINC_FINGER_C2H2_1"/>
    <property type="match status" value="3"/>
</dbReference>
<dbReference type="PROSITE" id="PS50157">
    <property type="entry name" value="ZINC_FINGER_C2H2_2"/>
    <property type="match status" value="3"/>
</dbReference>
<keyword evidence="5" id="KW-0862">Zinc</keyword>
<dbReference type="Pfam" id="PF00096">
    <property type="entry name" value="zf-C2H2"/>
    <property type="match status" value="3"/>
</dbReference>
<evidence type="ECO:0000313" key="11">
    <source>
        <dbReference type="Proteomes" id="UP001608902"/>
    </source>
</evidence>
<comment type="caution">
    <text evidence="10">The sequence shown here is derived from an EMBL/GenBank/DDBJ whole genome shotgun (WGS) entry which is preliminary data.</text>
</comment>
<evidence type="ECO:0000256" key="1">
    <source>
        <dbReference type="ARBA" id="ARBA00004123"/>
    </source>
</evidence>
<dbReference type="GO" id="GO:0008270">
    <property type="term" value="F:zinc ion binding"/>
    <property type="evidence" value="ECO:0007669"/>
    <property type="project" value="UniProtKB-KW"/>
</dbReference>
<comment type="subcellular location">
    <subcellularLocation>
        <location evidence="1">Nucleus</location>
    </subcellularLocation>
</comment>
<dbReference type="EMBL" id="JBGFUD010003808">
    <property type="protein sequence ID" value="MFH4979069.1"/>
    <property type="molecule type" value="Genomic_DNA"/>
</dbReference>
<dbReference type="GO" id="GO:0005634">
    <property type="term" value="C:nucleus"/>
    <property type="evidence" value="ECO:0007669"/>
    <property type="project" value="UniProtKB-SubCell"/>
</dbReference>
<evidence type="ECO:0000256" key="7">
    <source>
        <dbReference type="PROSITE-ProRule" id="PRU00042"/>
    </source>
</evidence>
<dbReference type="FunFam" id="3.30.160.60:FF:000624">
    <property type="entry name" value="zinc finger protein 697"/>
    <property type="match status" value="1"/>
</dbReference>
<protein>
    <recommendedName>
        <fullName evidence="9">C2H2-type domain-containing protein</fullName>
    </recommendedName>
</protein>
<feature type="domain" description="C2H2-type" evidence="9">
    <location>
        <begin position="514"/>
        <end position="543"/>
    </location>
</feature>
<sequence length="596" mass="64697">MERFRAGGGAMRTGMDGGAVGSRGGSLLSGSITFSPSSSSSSTQSSAPLNTNGYGDPSSRYVYQEVIRKGSVNIKSSSSSIQRKDSSEACHSSLYDCELRCRKSLSACDSLNPGGHPLSAPLVREHTSRRCLSTVSDQPNINTLNISAIPEPKTPTSSLGAKFDTLSVEYDSPRRSPNMAPSESLLCASSSMMSPSRTSSLKSRAFRIENLLSDVIESDWNKPTAGSSLIKCGKTPLSTSKSSDLRLMHKLLPKEAKVDQHWIRSKSVKDSDPSFKEESSKRCSIKDVPIRILTRSSSPQNDLEEETDSGKASDSDVAMSLSPVSEDCTPAAMTSKSQEIHVSPGDSCRSPQHFTTVTDKFVPIHVKTAFSPSSVTSDLASSISTTSTAFAPITSDSHLEDEMETSGDGSDLRSLLNSAAAGDSKALDQLLTMKGAGELMELLEPALIAQIPVASWKRSRSSVSCSQTTPIQTIPTVVDETKSNDSAPPSGMSEKVGDTRWVDGQSSAERKRHHVCTHPTCGKLYTKSSHLKAHMRTHTGEKPYVCQWEGCEWRFARSDELTRHNRKHTGDRPFKCQYCSRSFSRSDHLSLHMRRH</sequence>
<evidence type="ECO:0000256" key="4">
    <source>
        <dbReference type="ARBA" id="ARBA00022771"/>
    </source>
</evidence>
<evidence type="ECO:0000256" key="8">
    <source>
        <dbReference type="SAM" id="MobiDB-lite"/>
    </source>
</evidence>
<dbReference type="InterPro" id="IPR036236">
    <property type="entry name" value="Znf_C2H2_sf"/>
</dbReference>
<dbReference type="SMART" id="SM00355">
    <property type="entry name" value="ZnF_C2H2"/>
    <property type="match status" value="3"/>
</dbReference>
<organism evidence="10 11">
    <name type="scientific">Gnathostoma spinigerum</name>
    <dbReference type="NCBI Taxonomy" id="75299"/>
    <lineage>
        <taxon>Eukaryota</taxon>
        <taxon>Metazoa</taxon>
        <taxon>Ecdysozoa</taxon>
        <taxon>Nematoda</taxon>
        <taxon>Chromadorea</taxon>
        <taxon>Rhabditida</taxon>
        <taxon>Spirurina</taxon>
        <taxon>Gnathostomatomorpha</taxon>
        <taxon>Gnathostomatoidea</taxon>
        <taxon>Gnathostomatidae</taxon>
        <taxon>Gnathostoma</taxon>
    </lineage>
</organism>
<feature type="compositionally biased region" description="Low complexity" evidence="8">
    <location>
        <begin position="25"/>
        <end position="46"/>
    </location>
</feature>
<feature type="region of interest" description="Disordered" evidence="8">
    <location>
        <begin position="294"/>
        <end position="351"/>
    </location>
</feature>
<dbReference type="FunFam" id="3.30.160.60:FF:000125">
    <property type="entry name" value="Putative zinc finger protein 143"/>
    <property type="match status" value="1"/>
</dbReference>
<evidence type="ECO:0000256" key="2">
    <source>
        <dbReference type="ARBA" id="ARBA00022723"/>
    </source>
</evidence>
<keyword evidence="11" id="KW-1185">Reference proteome</keyword>
<dbReference type="InterPro" id="IPR013087">
    <property type="entry name" value="Znf_C2H2_type"/>
</dbReference>
<dbReference type="SUPFAM" id="SSF57667">
    <property type="entry name" value="beta-beta-alpha zinc fingers"/>
    <property type="match status" value="2"/>
</dbReference>
<keyword evidence="4 7" id="KW-0863">Zinc-finger</keyword>
<feature type="domain" description="C2H2-type" evidence="9">
    <location>
        <begin position="574"/>
        <end position="596"/>
    </location>
</feature>
<evidence type="ECO:0000256" key="5">
    <source>
        <dbReference type="ARBA" id="ARBA00022833"/>
    </source>
</evidence>
<dbReference type="PANTHER" id="PTHR23235:SF120">
    <property type="entry name" value="KRUPPEL-LIKE FACTOR 15"/>
    <property type="match status" value="1"/>
</dbReference>
<reference evidence="10 11" key="1">
    <citation type="submission" date="2024-08" db="EMBL/GenBank/DDBJ databases">
        <title>Gnathostoma spinigerum genome.</title>
        <authorList>
            <person name="Gonzalez-Bertolin B."/>
            <person name="Monzon S."/>
            <person name="Zaballos A."/>
            <person name="Jimenez P."/>
            <person name="Dekumyoy P."/>
            <person name="Varona S."/>
            <person name="Cuesta I."/>
            <person name="Sumanam S."/>
            <person name="Adisakwattana P."/>
            <person name="Gasser R.B."/>
            <person name="Hernandez-Gonzalez A."/>
            <person name="Young N.D."/>
            <person name="Perteguer M.J."/>
        </authorList>
    </citation>
    <scope>NUCLEOTIDE SEQUENCE [LARGE SCALE GENOMIC DNA]</scope>
    <source>
        <strain evidence="10">AL3</strain>
        <tissue evidence="10">Liver</tissue>
    </source>
</reference>
<dbReference type="FunFam" id="3.30.160.60:FF:000018">
    <property type="entry name" value="Krueppel-like factor 15"/>
    <property type="match status" value="1"/>
</dbReference>
<accession>A0ABD6EP37</accession>